<gene>
    <name evidence="2" type="ORF">NXT3_CH01656</name>
</gene>
<proteinExistence type="predicted"/>
<feature type="region of interest" description="Disordered" evidence="1">
    <location>
        <begin position="1"/>
        <end position="42"/>
    </location>
</feature>
<evidence type="ECO:0000256" key="1">
    <source>
        <dbReference type="SAM" id="MobiDB-lite"/>
    </source>
</evidence>
<dbReference type="EMBL" id="CP024307">
    <property type="protein sequence ID" value="AUX76231.1"/>
    <property type="molecule type" value="Genomic_DNA"/>
</dbReference>
<organism evidence="2 3">
    <name type="scientific">Rhizobium fredii</name>
    <name type="common">Sinorhizobium fredii</name>
    <dbReference type="NCBI Taxonomy" id="380"/>
    <lineage>
        <taxon>Bacteria</taxon>
        <taxon>Pseudomonadati</taxon>
        <taxon>Pseudomonadota</taxon>
        <taxon>Alphaproteobacteria</taxon>
        <taxon>Hyphomicrobiales</taxon>
        <taxon>Rhizobiaceae</taxon>
        <taxon>Sinorhizobium/Ensifer group</taxon>
        <taxon>Sinorhizobium</taxon>
    </lineage>
</organism>
<dbReference type="AlphaFoldDB" id="A0A2L0H412"/>
<feature type="compositionally biased region" description="Basic residues" evidence="1">
    <location>
        <begin position="25"/>
        <end position="36"/>
    </location>
</feature>
<name>A0A2L0H412_RHIFR</name>
<evidence type="ECO:0000313" key="2">
    <source>
        <dbReference type="EMBL" id="AUX76231.1"/>
    </source>
</evidence>
<reference evidence="2 3" key="1">
    <citation type="submission" date="2017-10" db="EMBL/GenBank/DDBJ databases">
        <title>Analysis of the genome sequences of Rhizobium populations associated to common bean (phaseolus vulgaris).</title>
        <authorList>
            <person name="Bustos P."/>
            <person name="Santamaria R.I."/>
            <person name="Miranda-Sanchez F."/>
            <person name="Perez-Carrascal O."/>
            <person name="Juarez S."/>
            <person name="Lozano L."/>
            <person name="Martinez-Flores I."/>
            <person name="Vinuesa P."/>
            <person name="Martinez-Romero E."/>
            <person name="Cevallos M.A."/>
            <person name="Romero D."/>
            <person name="Davila G."/>
            <person name="Gonzalez V."/>
        </authorList>
    </citation>
    <scope>NUCLEOTIDE SEQUENCE [LARGE SCALE GENOMIC DNA]</scope>
    <source>
        <strain evidence="2 3">NXT3</strain>
    </source>
</reference>
<protein>
    <submittedName>
        <fullName evidence="2">Uncharacterized protein</fullName>
    </submittedName>
</protein>
<accession>A0A2L0H412</accession>
<evidence type="ECO:0000313" key="3">
    <source>
        <dbReference type="Proteomes" id="UP000239340"/>
    </source>
</evidence>
<sequence>MEVAVPRIADPRNEVGRRRTEAYRKKQAARGKKGTKGRPEASEVDRALAAAVAVFYGLGDPSPEMQSIIRLAKDILKQQGFDTRETKLKIQSRILLRSDLHQLREIPRSGSSQAPGEASL</sequence>
<feature type="compositionally biased region" description="Basic and acidic residues" evidence="1">
    <location>
        <begin position="9"/>
        <end position="24"/>
    </location>
</feature>
<dbReference type="Proteomes" id="UP000239340">
    <property type="component" value="Chromosome"/>
</dbReference>